<dbReference type="EMBL" id="BAABCW010000002">
    <property type="protein sequence ID" value="GAA4110405.1"/>
    <property type="molecule type" value="Genomic_DNA"/>
</dbReference>
<sequence length="133" mass="15475">MLAKYKEQFLERHENEMGSFFFYKNFIIAEMKEGVALNYENSKMQYELGKKYYGNKTPFVYISHRLNSYSITPTDHYKSVKTFPNLVGLAIVSYSSITIKVAELEKAFLDIPVNISDNLDDALYWAEDLIISD</sequence>
<protein>
    <submittedName>
        <fullName evidence="1">Uncharacterized protein</fullName>
    </submittedName>
</protein>
<dbReference type="Proteomes" id="UP001500459">
    <property type="component" value="Unassembled WGS sequence"/>
</dbReference>
<organism evidence="1 2">
    <name type="scientific">Aquimarina addita</name>
    <dbReference type="NCBI Taxonomy" id="870485"/>
    <lineage>
        <taxon>Bacteria</taxon>
        <taxon>Pseudomonadati</taxon>
        <taxon>Bacteroidota</taxon>
        <taxon>Flavobacteriia</taxon>
        <taxon>Flavobacteriales</taxon>
        <taxon>Flavobacteriaceae</taxon>
        <taxon>Aquimarina</taxon>
    </lineage>
</organism>
<proteinExistence type="predicted"/>
<evidence type="ECO:0000313" key="2">
    <source>
        <dbReference type="Proteomes" id="UP001500459"/>
    </source>
</evidence>
<name>A0ABP7XBE7_9FLAO</name>
<keyword evidence="2" id="KW-1185">Reference proteome</keyword>
<dbReference type="RefSeq" id="WP_344924896.1">
    <property type="nucleotide sequence ID" value="NZ_BAABCW010000002.1"/>
</dbReference>
<accession>A0ABP7XBE7</accession>
<evidence type="ECO:0000313" key="1">
    <source>
        <dbReference type="EMBL" id="GAA4110405.1"/>
    </source>
</evidence>
<gene>
    <name evidence="1" type="ORF">GCM10022393_07440</name>
</gene>
<comment type="caution">
    <text evidence="1">The sequence shown here is derived from an EMBL/GenBank/DDBJ whole genome shotgun (WGS) entry which is preliminary data.</text>
</comment>
<reference evidence="2" key="1">
    <citation type="journal article" date="2019" name="Int. J. Syst. Evol. Microbiol.">
        <title>The Global Catalogue of Microorganisms (GCM) 10K type strain sequencing project: providing services to taxonomists for standard genome sequencing and annotation.</title>
        <authorList>
            <consortium name="The Broad Institute Genomics Platform"/>
            <consortium name="The Broad Institute Genome Sequencing Center for Infectious Disease"/>
            <person name="Wu L."/>
            <person name="Ma J."/>
        </authorList>
    </citation>
    <scope>NUCLEOTIDE SEQUENCE [LARGE SCALE GENOMIC DNA]</scope>
    <source>
        <strain evidence="2">JCM 17106</strain>
    </source>
</reference>